<organism evidence="6 7">
    <name type="scientific">Candidatus Methanocrinis alkalitolerans</name>
    <dbReference type="NCBI Taxonomy" id="3033395"/>
    <lineage>
        <taxon>Archaea</taxon>
        <taxon>Methanobacteriati</taxon>
        <taxon>Methanobacteriota</taxon>
        <taxon>Stenosarchaea group</taxon>
        <taxon>Methanomicrobia</taxon>
        <taxon>Methanotrichales</taxon>
        <taxon>Methanotrichaceae</taxon>
        <taxon>Methanocrinis</taxon>
    </lineage>
</organism>
<name>A0ABT5XGX1_9EURY</name>
<keyword evidence="2" id="KW-0479">Metal-binding</keyword>
<comment type="caution">
    <text evidence="6">The sequence shown here is derived from an EMBL/GenBank/DDBJ whole genome shotgun (WGS) entry which is preliminary data.</text>
</comment>
<evidence type="ECO:0000313" key="6">
    <source>
        <dbReference type="EMBL" id="MDF0593912.1"/>
    </source>
</evidence>
<dbReference type="InterPro" id="IPR007160">
    <property type="entry name" value="DUF362"/>
</dbReference>
<evidence type="ECO:0000256" key="2">
    <source>
        <dbReference type="ARBA" id="ARBA00022723"/>
    </source>
</evidence>
<evidence type="ECO:0000259" key="5">
    <source>
        <dbReference type="PROSITE" id="PS51379"/>
    </source>
</evidence>
<dbReference type="InterPro" id="IPR050157">
    <property type="entry name" value="PSI_iron-sulfur_center"/>
</dbReference>
<dbReference type="Pfam" id="PF04015">
    <property type="entry name" value="DUF362"/>
    <property type="match status" value="1"/>
</dbReference>
<evidence type="ECO:0000313" key="7">
    <source>
        <dbReference type="Proteomes" id="UP001215956"/>
    </source>
</evidence>
<proteinExistence type="predicted"/>
<keyword evidence="4" id="KW-0411">Iron-sulfur</keyword>
<dbReference type="Pfam" id="PF12838">
    <property type="entry name" value="Fer4_7"/>
    <property type="match status" value="1"/>
</dbReference>
<gene>
    <name evidence="6" type="ORF">P0O24_10000</name>
</gene>
<evidence type="ECO:0000256" key="3">
    <source>
        <dbReference type="ARBA" id="ARBA00023004"/>
    </source>
</evidence>
<dbReference type="InterPro" id="IPR017896">
    <property type="entry name" value="4Fe4S_Fe-S-bd"/>
</dbReference>
<protein>
    <submittedName>
        <fullName evidence="6">DUF362 domain-containing protein</fullName>
    </submittedName>
</protein>
<evidence type="ECO:0000256" key="1">
    <source>
        <dbReference type="ARBA" id="ARBA00022485"/>
    </source>
</evidence>
<feature type="domain" description="4Fe-4S ferredoxin-type" evidence="5">
    <location>
        <begin position="216"/>
        <end position="245"/>
    </location>
</feature>
<sequence length="368" mass="38769">MVSNVYFVPLRAEDIDERETVGVKGLFSAAGFDDLIGEGDMTAIKLHFGERGNETYVKPAFVRQVAEKVKESGGCPFLTDTATLYVGSRNNAVGHLLTAIDHGFDLSAAGAPLIIADGLRGGDYVEVDIGKREVQKARIAGDIAAADSMIVVSHFKGHGMAGFGGAIKNLGMGCAPPIGKADQHKASQPLVVDERCTGCGKCSSACPESAVLLEGGTARIDPERCVGCGACIAACPEGAAELDWETIPVFVERMVEYAFGAVMGKEGRVGFFNFVIDVTPDCDCLPWSGAPIVPDVGILASKDPVAIDAASLDLVNGQEGIRGTALKSNIGRGEDKFRGVWPEADGRLQIKYGEEIGLGSSRYRLIEV</sequence>
<keyword evidence="1" id="KW-0004">4Fe-4S</keyword>
<reference evidence="6 7" key="1">
    <citation type="submission" date="2023-03" db="EMBL/GenBank/DDBJ databases">
        <title>Whole genome sequencing of Methanotrichaceae archaeon M04Ac.</title>
        <authorList>
            <person name="Khomyakova M.A."/>
            <person name="Merkel A.Y."/>
            <person name="Slobodkin A.I."/>
        </authorList>
    </citation>
    <scope>NUCLEOTIDE SEQUENCE [LARGE SCALE GENOMIC DNA]</scope>
    <source>
        <strain evidence="6 7">M04Ac</strain>
    </source>
</reference>
<dbReference type="EMBL" id="JARFPL010000035">
    <property type="protein sequence ID" value="MDF0593912.1"/>
    <property type="molecule type" value="Genomic_DNA"/>
</dbReference>
<keyword evidence="7" id="KW-1185">Reference proteome</keyword>
<dbReference type="SUPFAM" id="SSF54862">
    <property type="entry name" value="4Fe-4S ferredoxins"/>
    <property type="match status" value="1"/>
</dbReference>
<keyword evidence="3" id="KW-0408">Iron</keyword>
<dbReference type="PANTHER" id="PTHR24960:SF79">
    <property type="entry name" value="PHOTOSYSTEM I IRON-SULFUR CENTER"/>
    <property type="match status" value="1"/>
</dbReference>
<dbReference type="RefSeq" id="WP_316969613.1">
    <property type="nucleotide sequence ID" value="NZ_JARFPL010000035.1"/>
</dbReference>
<dbReference type="PROSITE" id="PS51379">
    <property type="entry name" value="4FE4S_FER_2"/>
    <property type="match status" value="2"/>
</dbReference>
<feature type="domain" description="4Fe-4S ferredoxin-type" evidence="5">
    <location>
        <begin position="187"/>
        <end position="215"/>
    </location>
</feature>
<evidence type="ECO:0000256" key="4">
    <source>
        <dbReference type="ARBA" id="ARBA00023014"/>
    </source>
</evidence>
<accession>A0ABT5XGX1</accession>
<dbReference type="PANTHER" id="PTHR24960">
    <property type="entry name" value="PHOTOSYSTEM I IRON-SULFUR CENTER-RELATED"/>
    <property type="match status" value="1"/>
</dbReference>
<dbReference type="PROSITE" id="PS00198">
    <property type="entry name" value="4FE4S_FER_1"/>
    <property type="match status" value="1"/>
</dbReference>
<dbReference type="Gene3D" id="3.30.70.20">
    <property type="match status" value="1"/>
</dbReference>
<dbReference type="Proteomes" id="UP001215956">
    <property type="component" value="Unassembled WGS sequence"/>
</dbReference>
<dbReference type="InterPro" id="IPR017900">
    <property type="entry name" value="4Fe4S_Fe_S_CS"/>
</dbReference>